<name>A0A6M8EJ65_9BACT</name>
<dbReference type="Proteomes" id="UP000503483">
    <property type="component" value="Chromosome"/>
</dbReference>
<sequence length="79" mass="9007">MTAEKITVTIPHDLKVKLVNIKDELKTSMSAIYKEALEAYLEKKELEKWEKGALLASSDKKYQSLSKELGNAEGKIFEY</sequence>
<evidence type="ECO:0000313" key="2">
    <source>
        <dbReference type="Proteomes" id="UP000503483"/>
    </source>
</evidence>
<evidence type="ECO:0008006" key="3">
    <source>
        <dbReference type="Google" id="ProtNLM"/>
    </source>
</evidence>
<dbReference type="RefSeq" id="WP_172125174.1">
    <property type="nucleotide sequence ID" value="NZ_CP042652.1"/>
</dbReference>
<organism evidence="1 2">
    <name type="scientific">Arcobacter acticola</name>
    <dbReference type="NCBI Taxonomy" id="1849015"/>
    <lineage>
        <taxon>Bacteria</taxon>
        <taxon>Pseudomonadati</taxon>
        <taxon>Campylobacterota</taxon>
        <taxon>Epsilonproteobacteria</taxon>
        <taxon>Campylobacterales</taxon>
        <taxon>Arcobacteraceae</taxon>
        <taxon>Arcobacter</taxon>
    </lineage>
</organism>
<proteinExistence type="predicted"/>
<gene>
    <name evidence="1" type="ORF">AACT_0795</name>
</gene>
<evidence type="ECO:0000313" key="1">
    <source>
        <dbReference type="EMBL" id="QKE27989.1"/>
    </source>
</evidence>
<keyword evidence="2" id="KW-1185">Reference proteome</keyword>
<dbReference type="AlphaFoldDB" id="A0A6M8EJ65"/>
<protein>
    <recommendedName>
        <fullName evidence="3">CopG family transcriptional regulator</fullName>
    </recommendedName>
</protein>
<accession>A0A6M8EJ65</accession>
<dbReference type="KEGG" id="paco:AACT_0795"/>
<dbReference type="EMBL" id="CP042652">
    <property type="protein sequence ID" value="QKE27989.1"/>
    <property type="molecule type" value="Genomic_DNA"/>
</dbReference>
<reference evidence="1 2" key="1">
    <citation type="submission" date="2019-08" db="EMBL/GenBank/DDBJ databases">
        <title>Complete genome sequence of Arcobacter acticola.</title>
        <authorList>
            <person name="Miller W."/>
        </authorList>
    </citation>
    <scope>NUCLEOTIDE SEQUENCE [LARGE SCALE GENOMIC DNA]</scope>
    <source>
        <strain evidence="1 2">KCTC 52212</strain>
    </source>
</reference>